<dbReference type="EMBL" id="FOGV01000041">
    <property type="protein sequence ID" value="SES35687.1"/>
    <property type="molecule type" value="Genomic_DNA"/>
</dbReference>
<name>A0A1H9WPT3_9BACI</name>
<dbReference type="Proteomes" id="UP000199318">
    <property type="component" value="Unassembled WGS sequence"/>
</dbReference>
<reference evidence="3" key="1">
    <citation type="submission" date="2016-10" db="EMBL/GenBank/DDBJ databases">
        <authorList>
            <person name="de Groot N.N."/>
        </authorList>
    </citation>
    <scope>NUCLEOTIDE SEQUENCE [LARGE SCALE GENOMIC DNA]</scope>
    <source>
        <strain evidence="3">10nlg</strain>
    </source>
</reference>
<organism evidence="2 3">
    <name type="scientific">Salisediminibacterium halotolerans</name>
    <dbReference type="NCBI Taxonomy" id="517425"/>
    <lineage>
        <taxon>Bacteria</taxon>
        <taxon>Bacillati</taxon>
        <taxon>Bacillota</taxon>
        <taxon>Bacilli</taxon>
        <taxon>Bacillales</taxon>
        <taxon>Bacillaceae</taxon>
        <taxon>Salisediminibacterium</taxon>
    </lineage>
</organism>
<dbReference type="InterPro" id="IPR001173">
    <property type="entry name" value="Glyco_trans_2-like"/>
</dbReference>
<dbReference type="InterPro" id="IPR050834">
    <property type="entry name" value="Glycosyltransf_2"/>
</dbReference>
<dbReference type="AlphaFoldDB" id="A0A1H9WPT3"/>
<dbReference type="GO" id="GO:0016740">
    <property type="term" value="F:transferase activity"/>
    <property type="evidence" value="ECO:0007669"/>
    <property type="project" value="UniProtKB-KW"/>
</dbReference>
<dbReference type="SUPFAM" id="SSF53448">
    <property type="entry name" value="Nucleotide-diphospho-sugar transferases"/>
    <property type="match status" value="1"/>
</dbReference>
<accession>A0A1H9WPT3</accession>
<evidence type="ECO:0000313" key="2">
    <source>
        <dbReference type="EMBL" id="SES35687.1"/>
    </source>
</evidence>
<gene>
    <name evidence="2" type="ORF">SAMN05444126_14111</name>
</gene>
<feature type="domain" description="Glycosyltransferase 2-like" evidence="1">
    <location>
        <begin position="200"/>
        <end position="330"/>
    </location>
</feature>
<dbReference type="Pfam" id="PF00535">
    <property type="entry name" value="Glycos_transf_2"/>
    <property type="match status" value="1"/>
</dbReference>
<keyword evidence="3" id="KW-1185">Reference proteome</keyword>
<dbReference type="STRING" id="1464123.SAMN05444126_14111"/>
<dbReference type="RefSeq" id="WP_177169767.1">
    <property type="nucleotide sequence ID" value="NZ_FOGV01000041.1"/>
</dbReference>
<evidence type="ECO:0000259" key="1">
    <source>
        <dbReference type="Pfam" id="PF00535"/>
    </source>
</evidence>
<protein>
    <submittedName>
        <fullName evidence="2">Glycosyl transferase family 2</fullName>
    </submittedName>
</protein>
<dbReference type="Gene3D" id="3.90.550.10">
    <property type="entry name" value="Spore Coat Polysaccharide Biosynthesis Protein SpsA, Chain A"/>
    <property type="match status" value="1"/>
</dbReference>
<proteinExistence type="predicted"/>
<dbReference type="PANTHER" id="PTHR43685">
    <property type="entry name" value="GLYCOSYLTRANSFERASE"/>
    <property type="match status" value="1"/>
</dbReference>
<comment type="caution">
    <text evidence="2">The sequence shown here is derived from an EMBL/GenBank/DDBJ whole genome shotgun (WGS) entry which is preliminary data.</text>
</comment>
<dbReference type="PANTHER" id="PTHR43685:SF2">
    <property type="entry name" value="GLYCOSYLTRANSFERASE 2-LIKE DOMAIN-CONTAINING PROTEIN"/>
    <property type="match status" value="1"/>
</dbReference>
<evidence type="ECO:0000313" key="3">
    <source>
        <dbReference type="Proteomes" id="UP000199318"/>
    </source>
</evidence>
<keyword evidence="2" id="KW-0808">Transferase</keyword>
<dbReference type="InterPro" id="IPR029044">
    <property type="entry name" value="Nucleotide-diphossugar_trans"/>
</dbReference>
<sequence length="562" mass="65021">MKRHLSRNQKEFILRAFPLVGAESRKLLALKYKLNNLGFQERALKDLTEKYEQEKNLKKKKYIAWGLLTWYTNQGNKAASFKALEYAAMILHEETDAERLRRAVIMTAENFERLEEMEAARRIVDASLDEIGHPDLTLARANLTESIENRLTYINQALSTYGISAVQLNGNDNVSYYDQLETVSRSSATEDSVIASHPVTVIMPVYNASDVLSSSLKSIQNQTWWNLQIILADDCSSDETEKVIQTYAKEDERIEYVQTKQNSGAYTARNEALKYAKGEFITINDADDWSHSEKIERQVLYLLKNKEATGCMSEQARMFEDLSFFRRYREGEYIFNNMSSFLFRRKPVLNKLGHWDSVRFGADSEFIYRVRLVFGEQAAPELKTGPLSFQRQTADSLTGDGAFGLPNFKMGARREYEMAHDYHHKKARSLYYPFPADKRPFAVPYPMRPERIKNVTRNFDYVFAADFRKKDALTSQEQSWIKDHGQKNRIAFMQTYDYQDKAFGDIAAVYREMINSGQAEMLVYGENVQTEKLLQKPSSRWLAEQEYVPAIKAEQIVSDDVE</sequence>
<dbReference type="CDD" id="cd00761">
    <property type="entry name" value="Glyco_tranf_GTA_type"/>
    <property type="match status" value="1"/>
</dbReference>